<keyword evidence="1" id="KW-0812">Transmembrane</keyword>
<proteinExistence type="predicted"/>
<dbReference type="EMBL" id="AP025637">
    <property type="protein sequence ID" value="BDG73355.1"/>
    <property type="molecule type" value="Genomic_DNA"/>
</dbReference>
<keyword evidence="3" id="KW-1185">Reference proteome</keyword>
<organism evidence="2 3">
    <name type="scientific">Roseomonas fluvialis</name>
    <dbReference type="NCBI Taxonomy" id="1750527"/>
    <lineage>
        <taxon>Bacteria</taxon>
        <taxon>Pseudomonadati</taxon>
        <taxon>Pseudomonadota</taxon>
        <taxon>Alphaproteobacteria</taxon>
        <taxon>Acetobacterales</taxon>
        <taxon>Roseomonadaceae</taxon>
        <taxon>Roseomonas</taxon>
    </lineage>
</organism>
<evidence type="ECO:0000313" key="2">
    <source>
        <dbReference type="EMBL" id="BDG73355.1"/>
    </source>
</evidence>
<evidence type="ECO:0000313" key="3">
    <source>
        <dbReference type="Proteomes" id="UP000831327"/>
    </source>
</evidence>
<reference evidence="2 3" key="1">
    <citation type="journal article" date="2016" name="Microbes Environ.">
        <title>Phylogenetically diverse aerobic anoxygenic phototrophic bacteria isolated from epilithic biofilms in Tama river, Japan.</title>
        <authorList>
            <person name="Hirose S."/>
            <person name="Matsuura K."/>
            <person name="Haruta S."/>
        </authorList>
    </citation>
    <scope>NUCLEOTIDE SEQUENCE [LARGE SCALE GENOMIC DNA]</scope>
    <source>
        <strain evidence="2 3">S08</strain>
    </source>
</reference>
<feature type="transmembrane region" description="Helical" evidence="1">
    <location>
        <begin position="81"/>
        <end position="100"/>
    </location>
</feature>
<dbReference type="RefSeq" id="WP_244407581.1">
    <property type="nucleotide sequence ID" value="NZ_AP025637.1"/>
</dbReference>
<keyword evidence="1" id="KW-1133">Transmembrane helix</keyword>
<sequence>MLELIALICGVVLTIWQPIEARKVAGGWTRPRFRGTRDEFRVAYRRQLTLFLWLGVFIATANIGMGALLEDDPARRIARFVTAAVWLGVAASSFVSRRIVDGAPR</sequence>
<keyword evidence="1" id="KW-0472">Membrane</keyword>
<name>A0ABM7Y5W1_9PROT</name>
<evidence type="ECO:0000256" key="1">
    <source>
        <dbReference type="SAM" id="Phobius"/>
    </source>
</evidence>
<accession>A0ABM7Y5W1</accession>
<feature type="transmembrane region" description="Helical" evidence="1">
    <location>
        <begin position="50"/>
        <end position="69"/>
    </location>
</feature>
<protein>
    <submittedName>
        <fullName evidence="2">Uncharacterized protein</fullName>
    </submittedName>
</protein>
<gene>
    <name evidence="2" type="ORF">Rmf_32840</name>
</gene>
<dbReference type="Proteomes" id="UP000831327">
    <property type="component" value="Chromosome"/>
</dbReference>